<dbReference type="EC" id="1.14.17.3" evidence="3"/>
<evidence type="ECO:0000256" key="6">
    <source>
        <dbReference type="ARBA" id="ARBA00022729"/>
    </source>
</evidence>
<evidence type="ECO:0000256" key="12">
    <source>
        <dbReference type="ARBA" id="ARBA00048431"/>
    </source>
</evidence>
<organism evidence="18 19">
    <name type="scientific">Cylicocyclus nassatus</name>
    <name type="common">Nematode worm</name>
    <dbReference type="NCBI Taxonomy" id="53992"/>
    <lineage>
        <taxon>Eukaryota</taxon>
        <taxon>Metazoa</taxon>
        <taxon>Ecdysozoa</taxon>
        <taxon>Nematoda</taxon>
        <taxon>Chromadorea</taxon>
        <taxon>Rhabditida</taxon>
        <taxon>Rhabditina</taxon>
        <taxon>Rhabditomorpha</taxon>
        <taxon>Strongyloidea</taxon>
        <taxon>Strongylidae</taxon>
        <taxon>Cylicocyclus</taxon>
    </lineage>
</organism>
<dbReference type="InterPro" id="IPR000720">
    <property type="entry name" value="PHM/PAL"/>
</dbReference>
<evidence type="ECO:0000256" key="14">
    <source>
        <dbReference type="PIRSR" id="PIRSR600720-3"/>
    </source>
</evidence>
<evidence type="ECO:0000259" key="16">
    <source>
        <dbReference type="Pfam" id="PF01082"/>
    </source>
</evidence>
<feature type="domain" description="Copper type II ascorbate-dependent monooxygenase C-terminal" evidence="17">
    <location>
        <begin position="165"/>
        <end position="313"/>
    </location>
</feature>
<dbReference type="PANTHER" id="PTHR10680">
    <property type="entry name" value="PEPTIDYL-GLYCINE ALPHA-AMIDATING MONOOXYGENASE"/>
    <property type="match status" value="1"/>
</dbReference>
<dbReference type="Gene3D" id="2.60.120.230">
    <property type="match status" value="1"/>
</dbReference>
<dbReference type="EMBL" id="CATQJL010000112">
    <property type="protein sequence ID" value="CAJ0593508.1"/>
    <property type="molecule type" value="Genomic_DNA"/>
</dbReference>
<evidence type="ECO:0000256" key="9">
    <source>
        <dbReference type="ARBA" id="ARBA00023033"/>
    </source>
</evidence>
<evidence type="ECO:0000313" key="18">
    <source>
        <dbReference type="EMBL" id="CAJ0593508.1"/>
    </source>
</evidence>
<protein>
    <recommendedName>
        <fullName evidence="3">peptidylglycine monooxygenase</fullName>
        <ecNumber evidence="3">1.14.17.3</ecNumber>
    </recommendedName>
</protein>
<evidence type="ECO:0000256" key="15">
    <source>
        <dbReference type="SAM" id="SignalP"/>
    </source>
</evidence>
<evidence type="ECO:0000256" key="7">
    <source>
        <dbReference type="ARBA" id="ARBA00023002"/>
    </source>
</evidence>
<dbReference type="InterPro" id="IPR036939">
    <property type="entry name" value="Cu2_ascorb_mOase_N_sf"/>
</dbReference>
<dbReference type="FunFam" id="2.60.120.310:FF:000005">
    <property type="entry name" value="Peptidylglycine alpha-hydroxylating monooxygenase"/>
    <property type="match status" value="1"/>
</dbReference>
<dbReference type="AlphaFoldDB" id="A0AA36DU75"/>
<dbReference type="Pfam" id="PF01082">
    <property type="entry name" value="Cu2_monooxygen"/>
    <property type="match status" value="1"/>
</dbReference>
<feature type="disulfide bond" evidence="14">
    <location>
        <begin position="38"/>
        <end position="83"/>
    </location>
</feature>
<dbReference type="InterPro" id="IPR014784">
    <property type="entry name" value="Cu2_ascorb_mOase-like_C"/>
</dbReference>
<feature type="signal peptide" evidence="15">
    <location>
        <begin position="1"/>
        <end position="19"/>
    </location>
</feature>
<keyword evidence="6 15" id="KW-0732">Signal</keyword>
<dbReference type="InterPro" id="IPR008977">
    <property type="entry name" value="PHM/PNGase_F_dom_sf"/>
</dbReference>
<keyword evidence="19" id="KW-1185">Reference proteome</keyword>
<keyword evidence="11" id="KW-0325">Glycoprotein</keyword>
<evidence type="ECO:0000256" key="8">
    <source>
        <dbReference type="ARBA" id="ARBA00023008"/>
    </source>
</evidence>
<dbReference type="GO" id="GO:0005507">
    <property type="term" value="F:copper ion binding"/>
    <property type="evidence" value="ECO:0007669"/>
    <property type="project" value="InterPro"/>
</dbReference>
<feature type="binding site" evidence="13">
    <location>
        <position position="205"/>
    </location>
    <ligand>
        <name>Cu(2+)</name>
        <dbReference type="ChEBI" id="CHEBI:29036"/>
        <label>1</label>
        <note>catalytic</note>
    </ligand>
</feature>
<dbReference type="GO" id="GO:0016020">
    <property type="term" value="C:membrane"/>
    <property type="evidence" value="ECO:0007669"/>
    <property type="project" value="InterPro"/>
</dbReference>
<sequence length="323" mass="36135">MKSGGMLGLWMALVATVFAEETTMLMPGVMPEKETYVCTSMPLDPETEHYLIGYKPQVGEKNAHHILLFGCEEPGSDEPVWDCGEMTHLADGMKRYPTCKSNPAILYAWAHSATELKLPEGVGFKVGGRSGINYLVMQLHYNRDNELPDHSGVTITHTTTPQPKTAATMLMVTGGVLPAKSYESFETACVIEEDVTIHPFAFRTHAHDHGYDTSGWLVDEDENGQDHWYLIGRRNPQLPQIFAPVHNKTLTVSQGQMIAARCLMKNDENRNIPMGQTGADEMCNYYMMYWVDGDRVLQDNTCYSPGAPYYHWATEGGLNHIPK</sequence>
<proteinExistence type="inferred from homology"/>
<keyword evidence="7" id="KW-0560">Oxidoreductase</keyword>
<feature type="binding site" evidence="13">
    <location>
        <position position="207"/>
    </location>
    <ligand>
        <name>Cu(2+)</name>
        <dbReference type="ChEBI" id="CHEBI:29036"/>
        <label>1</label>
        <note>catalytic</note>
    </ligand>
</feature>
<evidence type="ECO:0000256" key="4">
    <source>
        <dbReference type="ARBA" id="ARBA00022525"/>
    </source>
</evidence>
<comment type="catalytic activity">
    <reaction evidence="12">
        <text>a [peptide]-C-terminal glycine + 2 L-ascorbate + O2 = a [peptide]-C-terminal (2S)-2-hydroxyglycine + 2 monodehydro-L-ascorbate radical + H2O</text>
        <dbReference type="Rhea" id="RHEA:21452"/>
        <dbReference type="Rhea" id="RHEA-COMP:13486"/>
        <dbReference type="Rhea" id="RHEA-COMP:15321"/>
        <dbReference type="ChEBI" id="CHEBI:15377"/>
        <dbReference type="ChEBI" id="CHEBI:15379"/>
        <dbReference type="ChEBI" id="CHEBI:38290"/>
        <dbReference type="ChEBI" id="CHEBI:59513"/>
        <dbReference type="ChEBI" id="CHEBI:137000"/>
        <dbReference type="ChEBI" id="CHEBI:142768"/>
        <dbReference type="EC" id="1.14.17.3"/>
    </reaction>
</comment>
<keyword evidence="5 13" id="KW-0479">Metal-binding</keyword>
<feature type="binding site" evidence="13">
    <location>
        <position position="65"/>
    </location>
    <ligand>
        <name>Cu(2+)</name>
        <dbReference type="ChEBI" id="CHEBI:29036"/>
        <label>1</label>
        <note>catalytic</note>
    </ligand>
</feature>
<name>A0AA36DU75_CYLNA</name>
<comment type="subcellular location">
    <subcellularLocation>
        <location evidence="1">Secreted</location>
    </subcellularLocation>
</comment>
<dbReference type="GO" id="GO:0006518">
    <property type="term" value="P:peptide metabolic process"/>
    <property type="evidence" value="ECO:0007669"/>
    <property type="project" value="InterPro"/>
</dbReference>
<dbReference type="Proteomes" id="UP001176961">
    <property type="component" value="Unassembled WGS sequence"/>
</dbReference>
<evidence type="ECO:0000313" key="19">
    <source>
        <dbReference type="Proteomes" id="UP001176961"/>
    </source>
</evidence>
<dbReference type="Gene3D" id="2.60.120.310">
    <property type="entry name" value="Copper type II, ascorbate-dependent monooxygenase, N-terminal domain"/>
    <property type="match status" value="1"/>
</dbReference>
<feature type="disulfide bond" evidence="14">
    <location>
        <begin position="189"/>
        <end position="302"/>
    </location>
</feature>
<keyword evidence="10 14" id="KW-1015">Disulfide bond</keyword>
<feature type="chain" id="PRO_5041218560" description="peptidylglycine monooxygenase" evidence="15">
    <location>
        <begin position="20"/>
        <end position="323"/>
    </location>
</feature>
<accession>A0AA36DU75</accession>
<dbReference type="GO" id="GO:0004504">
    <property type="term" value="F:peptidylglycine monooxygenase activity"/>
    <property type="evidence" value="ECO:0007669"/>
    <property type="project" value="UniProtKB-EC"/>
</dbReference>
<keyword evidence="4" id="KW-0964">Secreted</keyword>
<feature type="binding site" evidence="13">
    <location>
        <position position="64"/>
    </location>
    <ligand>
        <name>Cu(2+)</name>
        <dbReference type="ChEBI" id="CHEBI:29036"/>
        <label>1</label>
        <note>catalytic</note>
    </ligand>
</feature>
<dbReference type="PANTHER" id="PTHR10680:SF14">
    <property type="entry name" value="PEPTIDYL-GLYCINE ALPHA-AMIDATING MONOOXYGENASE"/>
    <property type="match status" value="1"/>
</dbReference>
<evidence type="ECO:0000256" key="2">
    <source>
        <dbReference type="ARBA" id="ARBA00010676"/>
    </source>
</evidence>
<dbReference type="GO" id="GO:0005576">
    <property type="term" value="C:extracellular region"/>
    <property type="evidence" value="ECO:0007669"/>
    <property type="project" value="UniProtKB-SubCell"/>
</dbReference>
<comment type="cofactor">
    <cofactor evidence="13">
        <name>Cu(2+)</name>
        <dbReference type="ChEBI" id="CHEBI:29036"/>
    </cofactor>
    <text evidence="13">Binds 2 Cu(2+) ions per subunit.</text>
</comment>
<evidence type="ECO:0000256" key="3">
    <source>
        <dbReference type="ARBA" id="ARBA00012689"/>
    </source>
</evidence>
<comment type="similarity">
    <text evidence="2">Belongs to the copper type II ascorbate-dependent monooxygenase family.</text>
</comment>
<dbReference type="SUPFAM" id="SSF49742">
    <property type="entry name" value="PHM/PNGase F"/>
    <property type="match status" value="2"/>
</dbReference>
<evidence type="ECO:0000256" key="13">
    <source>
        <dbReference type="PIRSR" id="PIRSR600720-2"/>
    </source>
</evidence>
<evidence type="ECO:0000256" key="5">
    <source>
        <dbReference type="ARBA" id="ARBA00022723"/>
    </source>
</evidence>
<evidence type="ECO:0000256" key="1">
    <source>
        <dbReference type="ARBA" id="ARBA00004613"/>
    </source>
</evidence>
<gene>
    <name evidence="18" type="ORF">CYNAS_LOCUS5491</name>
</gene>
<dbReference type="InterPro" id="IPR024548">
    <property type="entry name" value="Cu2_monoox_C"/>
</dbReference>
<dbReference type="PRINTS" id="PR00790">
    <property type="entry name" value="PAMONOXGNASE"/>
</dbReference>
<feature type="binding site" evidence="13">
    <location>
        <position position="140"/>
    </location>
    <ligand>
        <name>Cu(2+)</name>
        <dbReference type="ChEBI" id="CHEBI:29036"/>
        <label>1</label>
        <note>catalytic</note>
    </ligand>
</feature>
<feature type="binding site" evidence="13">
    <location>
        <position position="282"/>
    </location>
    <ligand>
        <name>Cu(2+)</name>
        <dbReference type="ChEBI" id="CHEBI:29036"/>
        <label>1</label>
        <note>catalytic</note>
    </ligand>
</feature>
<feature type="disulfide bond" evidence="14">
    <location>
        <begin position="262"/>
        <end position="283"/>
    </location>
</feature>
<dbReference type="InterPro" id="IPR000323">
    <property type="entry name" value="Cu2_ascorb_mOase_N"/>
</dbReference>
<reference evidence="18" key="1">
    <citation type="submission" date="2023-07" db="EMBL/GenBank/DDBJ databases">
        <authorList>
            <consortium name="CYATHOMIX"/>
        </authorList>
    </citation>
    <scope>NUCLEOTIDE SEQUENCE</scope>
    <source>
        <strain evidence="18">N/A</strain>
    </source>
</reference>
<keyword evidence="9" id="KW-0503">Monooxygenase</keyword>
<feature type="disulfide bond" evidence="14">
    <location>
        <begin position="71"/>
        <end position="99"/>
    </location>
</feature>
<feature type="domain" description="Copper type II ascorbate-dependent monooxygenase N-terminal" evidence="16">
    <location>
        <begin position="27"/>
        <end position="146"/>
    </location>
</feature>
<evidence type="ECO:0000259" key="17">
    <source>
        <dbReference type="Pfam" id="PF03712"/>
    </source>
</evidence>
<dbReference type="Pfam" id="PF03712">
    <property type="entry name" value="Cu2_monoox_C"/>
    <property type="match status" value="1"/>
</dbReference>
<comment type="caution">
    <text evidence="18">The sequence shown here is derived from an EMBL/GenBank/DDBJ whole genome shotgun (WGS) entry which is preliminary data.</text>
</comment>
<evidence type="ECO:0000256" key="11">
    <source>
        <dbReference type="ARBA" id="ARBA00023180"/>
    </source>
</evidence>
<keyword evidence="8 13" id="KW-0186">Copper</keyword>
<evidence type="ECO:0000256" key="10">
    <source>
        <dbReference type="ARBA" id="ARBA00023157"/>
    </source>
</evidence>